<gene>
    <name evidence="1" type="ORF">AMLFYP55_01692</name>
</gene>
<name>A0A6N2RNG7_9BACT</name>
<dbReference type="AlphaFoldDB" id="A0A6N2RNG7"/>
<accession>A0A6N2RNG7</accession>
<proteinExistence type="predicted"/>
<sequence>MTVAKKDSENTDKDMQTGIRYFFFYHVKLMVV</sequence>
<dbReference type="EMBL" id="CACRSS010000002">
    <property type="protein sequence ID" value="VYS81731.1"/>
    <property type="molecule type" value="Genomic_DNA"/>
</dbReference>
<protein>
    <submittedName>
        <fullName evidence="1">Uncharacterized protein</fullName>
    </submittedName>
</protein>
<evidence type="ECO:0000313" key="1">
    <source>
        <dbReference type="EMBL" id="VYS81731.1"/>
    </source>
</evidence>
<organism evidence="1">
    <name type="scientific">Akkermansia muciniphila</name>
    <dbReference type="NCBI Taxonomy" id="239935"/>
    <lineage>
        <taxon>Bacteria</taxon>
        <taxon>Pseudomonadati</taxon>
        <taxon>Verrucomicrobiota</taxon>
        <taxon>Verrucomicrobiia</taxon>
        <taxon>Verrucomicrobiales</taxon>
        <taxon>Akkermansiaceae</taxon>
        <taxon>Akkermansia</taxon>
    </lineage>
</organism>
<reference evidence="1" key="1">
    <citation type="submission" date="2019-11" db="EMBL/GenBank/DDBJ databases">
        <authorList>
            <person name="Feng L."/>
        </authorList>
    </citation>
    <scope>NUCLEOTIDE SEQUENCE</scope>
    <source>
        <strain evidence="1">AMuciniphilaLFYP55</strain>
    </source>
</reference>